<dbReference type="InterPro" id="IPR009003">
    <property type="entry name" value="Peptidase_S1_PA"/>
</dbReference>
<organism evidence="2">
    <name type="scientific">Caenorhabditis brenneri</name>
    <name type="common">Nematode worm</name>
    <dbReference type="NCBI Taxonomy" id="135651"/>
    <lineage>
        <taxon>Eukaryota</taxon>
        <taxon>Metazoa</taxon>
        <taxon>Ecdysozoa</taxon>
        <taxon>Nematoda</taxon>
        <taxon>Chromadorea</taxon>
        <taxon>Rhabditida</taxon>
        <taxon>Rhabditina</taxon>
        <taxon>Rhabditomorpha</taxon>
        <taxon>Rhabditoidea</taxon>
        <taxon>Rhabditidae</taxon>
        <taxon>Peloderinae</taxon>
        <taxon>Caenorhabditis</taxon>
    </lineage>
</organism>
<dbReference type="Gene3D" id="2.40.10.120">
    <property type="match status" value="1"/>
</dbReference>
<gene>
    <name evidence="1" type="ORF">CAEBREN_25857</name>
</gene>
<dbReference type="Proteomes" id="UP000008068">
    <property type="component" value="Unassembled WGS sequence"/>
</dbReference>
<protein>
    <recommendedName>
        <fullName evidence="3">Peptidase S1 domain-containing protein</fullName>
    </recommendedName>
</protein>
<sequence length="293" mass="32796">MEQSIRIKMMDQQYDVDMSGNSENSITENTIKRLFLLPADAIVQLLFERNGIMTHCRINEAGDEFLLPSNWPTLEFTAQSFRPPTPIHIQERELALITPIKNFWENKVFRISGNKLTGTCVLINDRRVLTAAHLSFKLNETYTIKGTGNREFSVTCVFICKRRDIAILESDALPTLELPIDSLVEGSKYFIMGYPIDVDSSNPTITKGTTKGFMDDHIHQVGTPGPKRGYSCAPVFNDSGDLAGLLLGGTSGISDNRTIQECLDSSEEQKYARILAIDVINFRYSRGNSDSES</sequence>
<reference evidence="2" key="1">
    <citation type="submission" date="2011-07" db="EMBL/GenBank/DDBJ databases">
        <authorList>
            <consortium name="Caenorhabditis brenneri Sequencing and Analysis Consortium"/>
            <person name="Wilson R.K."/>
        </authorList>
    </citation>
    <scope>NUCLEOTIDE SEQUENCE [LARGE SCALE GENOMIC DNA]</scope>
    <source>
        <strain evidence="2">PB2801</strain>
    </source>
</reference>
<dbReference type="EMBL" id="GL379893">
    <property type="protein sequence ID" value="EGT32049.1"/>
    <property type="molecule type" value="Genomic_DNA"/>
</dbReference>
<dbReference type="HOGENOM" id="CLU_084001_0_0_1"/>
<accession>G0NJ18</accession>
<keyword evidence="2" id="KW-1185">Reference proteome</keyword>
<dbReference type="eggNOG" id="ENOG502R0ZT">
    <property type="taxonomic scope" value="Eukaryota"/>
</dbReference>
<dbReference type="AlphaFoldDB" id="G0NJ18"/>
<dbReference type="SUPFAM" id="SSF50494">
    <property type="entry name" value="Trypsin-like serine proteases"/>
    <property type="match status" value="1"/>
</dbReference>
<evidence type="ECO:0008006" key="3">
    <source>
        <dbReference type="Google" id="ProtNLM"/>
    </source>
</evidence>
<evidence type="ECO:0000313" key="1">
    <source>
        <dbReference type="EMBL" id="EGT32049.1"/>
    </source>
</evidence>
<evidence type="ECO:0000313" key="2">
    <source>
        <dbReference type="Proteomes" id="UP000008068"/>
    </source>
</evidence>
<name>G0NJ18_CAEBE</name>
<dbReference type="InParanoid" id="G0NJ18"/>
<proteinExistence type="predicted"/>
<dbReference type="Pfam" id="PF13365">
    <property type="entry name" value="Trypsin_2"/>
    <property type="match status" value="1"/>
</dbReference>